<sequence length="126" mass="15372">MFDEYLNWWRENIFPGESIGEIIGGIDDYRQNRFMCMWLMKSKEEFWSYHARRKELGLEHVFDTIIAALFYETGKKEWKQRFIDLLEITPDLQESEVSDYQIKVLQKDMNSYEVFRRKKLGIPLYP</sequence>
<reference evidence="1 2" key="1">
    <citation type="submission" date="2021-03" db="EMBL/GenBank/DDBJ databases">
        <title>Genomic Encyclopedia of Type Strains, Phase IV (KMG-IV): sequencing the most valuable type-strain genomes for metagenomic binning, comparative biology and taxonomic classification.</title>
        <authorList>
            <person name="Goeker M."/>
        </authorList>
    </citation>
    <scope>NUCLEOTIDE SEQUENCE [LARGE SCALE GENOMIC DNA]</scope>
    <source>
        <strain evidence="1 2">DSM 23491</strain>
    </source>
</reference>
<gene>
    <name evidence="1" type="ORF">J2Z20_003428</name>
</gene>
<dbReference type="RefSeq" id="WP_209853051.1">
    <property type="nucleotide sequence ID" value="NZ_CBCRVE010000009.1"/>
</dbReference>
<dbReference type="EMBL" id="JAGGKP010000016">
    <property type="protein sequence ID" value="MBP1938506.1"/>
    <property type="molecule type" value="Genomic_DNA"/>
</dbReference>
<protein>
    <recommendedName>
        <fullName evidence="3">DUF4240 domain-containing protein</fullName>
    </recommendedName>
</protein>
<organism evidence="1 2">
    <name type="scientific">Paenibacillus sediminis</name>
    <dbReference type="NCBI Taxonomy" id="664909"/>
    <lineage>
        <taxon>Bacteria</taxon>
        <taxon>Bacillati</taxon>
        <taxon>Bacillota</taxon>
        <taxon>Bacilli</taxon>
        <taxon>Bacillales</taxon>
        <taxon>Paenibacillaceae</taxon>
        <taxon>Paenibacillus</taxon>
    </lineage>
</organism>
<accession>A0ABS4H7K2</accession>
<comment type="caution">
    <text evidence="1">The sequence shown here is derived from an EMBL/GenBank/DDBJ whole genome shotgun (WGS) entry which is preliminary data.</text>
</comment>
<name>A0ABS4H7K2_9BACL</name>
<keyword evidence="2" id="KW-1185">Reference proteome</keyword>
<proteinExistence type="predicted"/>
<evidence type="ECO:0008006" key="3">
    <source>
        <dbReference type="Google" id="ProtNLM"/>
    </source>
</evidence>
<evidence type="ECO:0000313" key="1">
    <source>
        <dbReference type="EMBL" id="MBP1938506.1"/>
    </source>
</evidence>
<dbReference type="Proteomes" id="UP001519273">
    <property type="component" value="Unassembled WGS sequence"/>
</dbReference>
<evidence type="ECO:0000313" key="2">
    <source>
        <dbReference type="Proteomes" id="UP001519273"/>
    </source>
</evidence>